<comment type="caution">
    <text evidence="2">The sequence shown here is derived from an EMBL/GenBank/DDBJ whole genome shotgun (WGS) entry which is preliminary data.</text>
</comment>
<feature type="compositionally biased region" description="Polar residues" evidence="1">
    <location>
        <begin position="8"/>
        <end position="25"/>
    </location>
</feature>
<reference evidence="2 3" key="1">
    <citation type="submission" date="2019-01" db="EMBL/GenBank/DDBJ databases">
        <title>Novel species of Cellulomonas.</title>
        <authorList>
            <person name="Liu Q."/>
            <person name="Xin Y.-H."/>
        </authorList>
    </citation>
    <scope>NUCLEOTIDE SEQUENCE [LARGE SCALE GENOMIC DNA]</scope>
    <source>
        <strain evidence="2 3">HLT2-17</strain>
    </source>
</reference>
<dbReference type="Proteomes" id="UP000293764">
    <property type="component" value="Unassembled WGS sequence"/>
</dbReference>
<name>A0A4Q5MUV8_9MICO</name>
<gene>
    <name evidence="2" type="ORF">EUA98_19280</name>
</gene>
<evidence type="ECO:0000313" key="3">
    <source>
        <dbReference type="Proteomes" id="UP000293764"/>
    </source>
</evidence>
<organism evidence="2 3">
    <name type="scientific">Pengzhenrongella frigida</name>
    <dbReference type="NCBI Taxonomy" id="1259133"/>
    <lineage>
        <taxon>Bacteria</taxon>
        <taxon>Bacillati</taxon>
        <taxon>Actinomycetota</taxon>
        <taxon>Actinomycetes</taxon>
        <taxon>Micrococcales</taxon>
        <taxon>Pengzhenrongella</taxon>
    </lineage>
</organism>
<dbReference type="EMBL" id="SDWW01000089">
    <property type="protein sequence ID" value="RYV49352.1"/>
    <property type="molecule type" value="Genomic_DNA"/>
</dbReference>
<dbReference type="Gene3D" id="1.10.287.950">
    <property type="entry name" value="Methyl-accepting chemotaxis protein"/>
    <property type="match status" value="1"/>
</dbReference>
<dbReference type="AlphaFoldDB" id="A0A4Q5MUV8"/>
<accession>A0A4Q5MUV8</accession>
<evidence type="ECO:0000313" key="2">
    <source>
        <dbReference type="EMBL" id="RYV49352.1"/>
    </source>
</evidence>
<feature type="non-terminal residue" evidence="2">
    <location>
        <position position="1"/>
    </location>
</feature>
<feature type="region of interest" description="Disordered" evidence="1">
    <location>
        <begin position="1"/>
        <end position="25"/>
    </location>
</feature>
<evidence type="ECO:0000256" key="1">
    <source>
        <dbReference type="SAM" id="MobiDB-lite"/>
    </source>
</evidence>
<dbReference type="SUPFAM" id="SSF58104">
    <property type="entry name" value="Methyl-accepting chemotaxis protein (MCP) signaling domain"/>
    <property type="match status" value="1"/>
</dbReference>
<protein>
    <submittedName>
        <fullName evidence="2">Methyl-accepting chemotaxis protein</fullName>
    </submittedName>
</protein>
<proteinExistence type="predicted"/>
<keyword evidence="3" id="KW-1185">Reference proteome</keyword>
<sequence>LTIASAVEEQTATTNEMSRSVTEAANGSGEIAASMLRVASSAAEASGVLGEMGTSVDDLARMSADLRERVAAFTY</sequence>